<dbReference type="GO" id="GO:0009002">
    <property type="term" value="F:serine-type D-Ala-D-Ala carboxypeptidase activity"/>
    <property type="evidence" value="ECO:0007669"/>
    <property type="project" value="UniProtKB-EC"/>
</dbReference>
<dbReference type="PANTHER" id="PTHR21581:SF6">
    <property type="entry name" value="TRAFFICKING PROTEIN PARTICLE COMPLEX SUBUNIT 12"/>
    <property type="match status" value="1"/>
</dbReference>
<comment type="similarity">
    <text evidence="1 9">Belongs to the peptidase S11 family.</text>
</comment>
<keyword evidence="5" id="KW-0573">Peptidoglycan synthesis</keyword>
<evidence type="ECO:0000256" key="6">
    <source>
        <dbReference type="ARBA" id="ARBA00023316"/>
    </source>
</evidence>
<organism evidence="13 14">
    <name type="scientific">Candidatus Chazhemtobacterium aquaticus</name>
    <dbReference type="NCBI Taxonomy" id="2715735"/>
    <lineage>
        <taxon>Bacteria</taxon>
        <taxon>Candidatus Chazhemtobacteraceae</taxon>
        <taxon>Candidatus Chazhemtobacterium</taxon>
    </lineage>
</organism>
<dbReference type="GO" id="GO:0008360">
    <property type="term" value="P:regulation of cell shape"/>
    <property type="evidence" value="ECO:0007669"/>
    <property type="project" value="UniProtKB-KW"/>
</dbReference>
<evidence type="ECO:0000256" key="11">
    <source>
        <dbReference type="SAM" id="Phobius"/>
    </source>
</evidence>
<evidence type="ECO:0000256" key="1">
    <source>
        <dbReference type="ARBA" id="ARBA00007164"/>
    </source>
</evidence>
<evidence type="ECO:0000256" key="7">
    <source>
        <dbReference type="PIRSR" id="PIRSR618044-1"/>
    </source>
</evidence>
<dbReference type="KEGG" id="caqa:MICH65_0408"/>
<keyword evidence="4" id="KW-0133">Cell shape</keyword>
<dbReference type="SUPFAM" id="SSF56601">
    <property type="entry name" value="beta-lactamase/transpeptidase-like"/>
    <property type="match status" value="1"/>
</dbReference>
<dbReference type="PRINTS" id="PR00725">
    <property type="entry name" value="DADACBPTASE1"/>
</dbReference>
<dbReference type="Gene3D" id="3.40.710.10">
    <property type="entry name" value="DD-peptidase/beta-lactamase superfamily"/>
    <property type="match status" value="1"/>
</dbReference>
<feature type="active site" description="Proton acceptor" evidence="7">
    <location>
        <position position="101"/>
    </location>
</feature>
<name>A0A857N7N8_9BACT</name>
<evidence type="ECO:0000256" key="5">
    <source>
        <dbReference type="ARBA" id="ARBA00022984"/>
    </source>
</evidence>
<dbReference type="InterPro" id="IPR012338">
    <property type="entry name" value="Beta-lactam/transpept-like"/>
</dbReference>
<keyword evidence="10" id="KW-0175">Coiled coil</keyword>
<evidence type="ECO:0000256" key="2">
    <source>
        <dbReference type="ARBA" id="ARBA00022729"/>
    </source>
</evidence>
<dbReference type="GO" id="GO:0006508">
    <property type="term" value="P:proteolysis"/>
    <property type="evidence" value="ECO:0007669"/>
    <property type="project" value="InterPro"/>
</dbReference>
<keyword evidence="11" id="KW-0472">Membrane</keyword>
<evidence type="ECO:0000256" key="4">
    <source>
        <dbReference type="ARBA" id="ARBA00022960"/>
    </source>
</evidence>
<keyword evidence="11" id="KW-0812">Transmembrane</keyword>
<protein>
    <submittedName>
        <fullName evidence="13">D-alanyl-D-alanine carboxypeptidase</fullName>
        <ecNumber evidence="13">3.4.16.4</ecNumber>
    </submittedName>
</protein>
<feature type="transmembrane region" description="Helical" evidence="11">
    <location>
        <begin position="5"/>
        <end position="24"/>
    </location>
</feature>
<evidence type="ECO:0000256" key="8">
    <source>
        <dbReference type="PIRSR" id="PIRSR618044-2"/>
    </source>
</evidence>
<keyword evidence="11" id="KW-1133">Transmembrane helix</keyword>
<dbReference type="InterPro" id="IPR001967">
    <property type="entry name" value="Peptidase_S11_N"/>
</dbReference>
<evidence type="ECO:0000256" key="9">
    <source>
        <dbReference type="RuleBase" id="RU004016"/>
    </source>
</evidence>
<evidence type="ECO:0000256" key="10">
    <source>
        <dbReference type="SAM" id="Coils"/>
    </source>
</evidence>
<feature type="active site" description="Acyl-ester intermediate" evidence="7">
    <location>
        <position position="98"/>
    </location>
</feature>
<keyword evidence="6" id="KW-0961">Cell wall biogenesis/degradation</keyword>
<evidence type="ECO:0000313" key="14">
    <source>
        <dbReference type="Proteomes" id="UP000463983"/>
    </source>
</evidence>
<evidence type="ECO:0000256" key="3">
    <source>
        <dbReference type="ARBA" id="ARBA00022801"/>
    </source>
</evidence>
<keyword evidence="14" id="KW-1185">Reference proteome</keyword>
<dbReference type="GO" id="GO:0071555">
    <property type="term" value="P:cell wall organization"/>
    <property type="evidence" value="ECO:0007669"/>
    <property type="project" value="UniProtKB-KW"/>
</dbReference>
<dbReference type="PANTHER" id="PTHR21581">
    <property type="entry name" value="D-ALANYL-D-ALANINE CARBOXYPEPTIDASE"/>
    <property type="match status" value="1"/>
</dbReference>
<dbReference type="Proteomes" id="UP000463983">
    <property type="component" value="Chromosome"/>
</dbReference>
<evidence type="ECO:0000259" key="12">
    <source>
        <dbReference type="Pfam" id="PF00768"/>
    </source>
</evidence>
<feature type="domain" description="Peptidase S11 D-alanyl-D-alanine carboxypeptidase A N-terminal" evidence="12">
    <location>
        <begin position="73"/>
        <end position="294"/>
    </location>
</feature>
<dbReference type="EC" id="3.4.16.4" evidence="13"/>
<proteinExistence type="inferred from homology"/>
<feature type="active site" evidence="7">
    <location>
        <position position="153"/>
    </location>
</feature>
<keyword evidence="3 13" id="KW-0378">Hydrolase</keyword>
<keyword evidence="13" id="KW-0121">Carboxypeptidase</keyword>
<gene>
    <name evidence="13" type="ORF">MICH65_0408</name>
</gene>
<feature type="coiled-coil region" evidence="10">
    <location>
        <begin position="324"/>
        <end position="351"/>
    </location>
</feature>
<evidence type="ECO:0000313" key="13">
    <source>
        <dbReference type="EMBL" id="QHO63389.1"/>
    </source>
</evidence>
<keyword evidence="2" id="KW-0732">Signal</keyword>
<feature type="binding site" evidence="8">
    <location>
        <position position="265"/>
    </location>
    <ligand>
        <name>substrate</name>
    </ligand>
</feature>
<dbReference type="InterPro" id="IPR018044">
    <property type="entry name" value="Peptidase_S11"/>
</dbReference>
<dbReference type="GO" id="GO:0009252">
    <property type="term" value="P:peptidoglycan biosynthetic process"/>
    <property type="evidence" value="ECO:0007669"/>
    <property type="project" value="UniProtKB-KW"/>
</dbReference>
<accession>A0A857N7N8</accession>
<dbReference type="EMBL" id="CP047901">
    <property type="protein sequence ID" value="QHO63389.1"/>
    <property type="molecule type" value="Genomic_DNA"/>
</dbReference>
<reference evidence="14" key="1">
    <citation type="journal article" date="2020" name="Microorganisms">
        <title>Complete Genome of a Member of a New Bacterial Lineage in the Microgenomates Group Reveals an Unusual Nucleotide Composition Disparity Between Two Strands of DNA and Limited Metabolic Potential.</title>
        <authorList>
            <person name="Kadnikov V.V."/>
            <person name="Mardanov A.V."/>
            <person name="Beletsky A.V."/>
            <person name="Karnachuk O.V."/>
            <person name="Ravin N.V."/>
        </authorList>
    </citation>
    <scope>NUCLEOTIDE SEQUENCE [LARGE SCALE GENOMIC DNA]</scope>
</reference>
<dbReference type="Pfam" id="PF00768">
    <property type="entry name" value="Peptidase_S11"/>
    <property type="match status" value="1"/>
</dbReference>
<keyword evidence="13" id="KW-0645">Protease</keyword>
<dbReference type="AlphaFoldDB" id="A0A857N7N8"/>
<sequence>MKTKLFLLFSIIIFVIFVGYLFHYRSNLSLLSPLFSSINPPDLKPKLSLRLSIPPDLDYSNLSTPSGVPEHISYLLYQPLTGYVYATQNPTSKLAPASFTKLVTTMVSLDVAPAQHLLTASPQAIAKEPTILGLKAGEQLTILELVRASISTSANDAAAVLAEGSAAIYNQPIPFFIDLMNQKAQLMNMNNTHFANPEGYDDHNQYSTLEDLYILVHNVQQNYPDIVQAGLSDRDDLQATSTHGFYYLPNWNTLLGLYPGVNGLKIAYTGDAGYSTILTSTRADFSVNLILTGATSIQERDQIAANLLDFAYQTHGFKPLKLTNKDFQTRYDQWRELADQIKSELANQQASASATQP</sequence>
<dbReference type="RefSeq" id="WP_161931773.1">
    <property type="nucleotide sequence ID" value="NZ_CP047901.1"/>
</dbReference>